<dbReference type="Proteomes" id="UP000019116">
    <property type="component" value="Chromosome 3B"/>
</dbReference>
<dbReference type="EnsemblPlants" id="TraesCS3B02G334800.1">
    <property type="protein sequence ID" value="TraesCS3B02G334800.1"/>
    <property type="gene ID" value="TraesCS3B02G334800"/>
</dbReference>
<evidence type="ECO:0000256" key="1">
    <source>
        <dbReference type="ARBA" id="ARBA00022723"/>
    </source>
</evidence>
<evidence type="ECO:0000259" key="7">
    <source>
        <dbReference type="PROSITE" id="PS51999"/>
    </source>
</evidence>
<dbReference type="SMR" id="A0A3B6FTU1"/>
<dbReference type="Gramene" id="TraesCS3B03G0851000.1">
    <property type="protein sequence ID" value="TraesCS3B03G0851000.1.CDS"/>
    <property type="gene ID" value="TraesCS3B03G0851000"/>
</dbReference>
<dbReference type="PROSITE" id="PS51999">
    <property type="entry name" value="ZF_GRF"/>
    <property type="match status" value="1"/>
</dbReference>
<keyword evidence="6" id="KW-0472">Membrane</keyword>
<keyword evidence="6" id="KW-0812">Transmembrane</keyword>
<feature type="region of interest" description="Disordered" evidence="5">
    <location>
        <begin position="1"/>
        <end position="28"/>
    </location>
</feature>
<reference evidence="8" key="2">
    <citation type="submission" date="2018-10" db="UniProtKB">
        <authorList>
            <consortium name="EnsemblPlants"/>
        </authorList>
    </citation>
    <scope>IDENTIFICATION</scope>
</reference>
<feature type="domain" description="GRF-type" evidence="7">
    <location>
        <begin position="43"/>
        <end position="86"/>
    </location>
</feature>
<evidence type="ECO:0000256" key="6">
    <source>
        <dbReference type="SAM" id="Phobius"/>
    </source>
</evidence>
<dbReference type="GO" id="GO:0008270">
    <property type="term" value="F:zinc ion binding"/>
    <property type="evidence" value="ECO:0007669"/>
    <property type="project" value="UniProtKB-KW"/>
</dbReference>
<sequence>MSWSSGGSSAPSFRRATGRRGEESRSPVPYREAPMAYEPARLCWCNPRRKAPRWISWSRQNPGRRYYACVDAMHGGCGFVEWHDDPLPKFWSDLIGDLRDEVRRLRGQGSGAVIEDPTAVVALPEAETGGMGMAMALQDQLKQKNLEIDALKGKYQTAVMLFVVFVVGLVVGKMLL</sequence>
<dbReference type="InterPro" id="IPR010666">
    <property type="entry name" value="Znf_GRF"/>
</dbReference>
<evidence type="ECO:0000256" key="2">
    <source>
        <dbReference type="ARBA" id="ARBA00022771"/>
    </source>
</evidence>
<evidence type="ECO:0000256" key="5">
    <source>
        <dbReference type="SAM" id="MobiDB-lite"/>
    </source>
</evidence>
<dbReference type="STRING" id="4565.A0A3B6FTU1"/>
<feature type="compositionally biased region" description="Low complexity" evidence="5">
    <location>
        <begin position="1"/>
        <end position="12"/>
    </location>
</feature>
<protein>
    <recommendedName>
        <fullName evidence="7">GRF-type domain-containing protein</fullName>
    </recommendedName>
</protein>
<reference evidence="8" key="1">
    <citation type="submission" date="2018-08" db="EMBL/GenBank/DDBJ databases">
        <authorList>
            <person name="Rossello M."/>
        </authorList>
    </citation>
    <scope>NUCLEOTIDE SEQUENCE [LARGE SCALE GENOMIC DNA]</scope>
    <source>
        <strain evidence="8">cv. Chinese Spring</strain>
    </source>
</reference>
<dbReference type="OMA" id="APMAYEP"/>
<organism evidence="8">
    <name type="scientific">Triticum aestivum</name>
    <name type="common">Wheat</name>
    <dbReference type="NCBI Taxonomy" id="4565"/>
    <lineage>
        <taxon>Eukaryota</taxon>
        <taxon>Viridiplantae</taxon>
        <taxon>Streptophyta</taxon>
        <taxon>Embryophyta</taxon>
        <taxon>Tracheophyta</taxon>
        <taxon>Spermatophyta</taxon>
        <taxon>Magnoliopsida</taxon>
        <taxon>Liliopsida</taxon>
        <taxon>Poales</taxon>
        <taxon>Poaceae</taxon>
        <taxon>BOP clade</taxon>
        <taxon>Pooideae</taxon>
        <taxon>Triticodae</taxon>
        <taxon>Triticeae</taxon>
        <taxon>Triticinae</taxon>
        <taxon>Triticum</taxon>
    </lineage>
</organism>
<keyword evidence="3" id="KW-0862">Zinc</keyword>
<dbReference type="Gramene" id="TraesCS3B02G334800.1">
    <property type="protein sequence ID" value="TraesCS3B02G334800.1"/>
    <property type="gene ID" value="TraesCS3B02G334800"/>
</dbReference>
<keyword evidence="2 4" id="KW-0863">Zinc-finger</keyword>
<proteinExistence type="predicted"/>
<keyword evidence="6" id="KW-1133">Transmembrane helix</keyword>
<dbReference type="Gramene" id="TraesSTA3B03G01676880.1">
    <property type="protein sequence ID" value="TraesSTA3B03G01676880.1"/>
    <property type="gene ID" value="TraesSTA3B03G01676880"/>
</dbReference>
<dbReference type="Gramene" id="TraesPARA_EIv1.0_0964640.1">
    <property type="protein sequence ID" value="TraesPARA_EIv1.0_0964640.1.CDS"/>
    <property type="gene ID" value="TraesPARA_EIv1.0_0964640"/>
</dbReference>
<evidence type="ECO:0000313" key="8">
    <source>
        <dbReference type="EnsemblPlants" id="TraesCS3B02G334800.1"/>
    </source>
</evidence>
<evidence type="ECO:0000256" key="4">
    <source>
        <dbReference type="PROSITE-ProRule" id="PRU01343"/>
    </source>
</evidence>
<dbReference type="Gramene" id="TraesLDM3B03G01685500.1">
    <property type="protein sequence ID" value="TraesLDM3B03G01685500.1"/>
    <property type="gene ID" value="TraesLDM3B03G01685500"/>
</dbReference>
<keyword evidence="1" id="KW-0479">Metal-binding</keyword>
<evidence type="ECO:0000313" key="9">
    <source>
        <dbReference type="Proteomes" id="UP000019116"/>
    </source>
</evidence>
<dbReference type="Pfam" id="PF06839">
    <property type="entry name" value="Zn_ribbon_GRF"/>
    <property type="match status" value="1"/>
</dbReference>
<dbReference type="PANTHER" id="PTHR33248">
    <property type="entry name" value="ZINC ION-BINDING PROTEIN"/>
    <property type="match status" value="1"/>
</dbReference>
<keyword evidence="9" id="KW-1185">Reference proteome</keyword>
<feature type="transmembrane region" description="Helical" evidence="6">
    <location>
        <begin position="158"/>
        <end position="175"/>
    </location>
</feature>
<dbReference type="OrthoDB" id="645585at2759"/>
<dbReference type="Gramene" id="TraesJAG3B03G01694520.1">
    <property type="protein sequence ID" value="TraesJAG3B03G01694520.1"/>
    <property type="gene ID" value="TraesJAG3B03G01694520"/>
</dbReference>
<dbReference type="AlphaFoldDB" id="A0A3B6FTU1"/>
<accession>A0A3B6FTU1</accession>
<name>A0A3B6FTU1_WHEAT</name>
<evidence type="ECO:0000256" key="3">
    <source>
        <dbReference type="ARBA" id="ARBA00022833"/>
    </source>
</evidence>